<evidence type="ECO:0000313" key="4">
    <source>
        <dbReference type="EMBL" id="NMH59202.1"/>
    </source>
</evidence>
<evidence type="ECO:0000313" key="5">
    <source>
        <dbReference type="Proteomes" id="UP000709336"/>
    </source>
</evidence>
<organism evidence="4 5">
    <name type="scientific">Alteromonas ponticola</name>
    <dbReference type="NCBI Taxonomy" id="2720613"/>
    <lineage>
        <taxon>Bacteria</taxon>
        <taxon>Pseudomonadati</taxon>
        <taxon>Pseudomonadota</taxon>
        <taxon>Gammaproteobacteria</taxon>
        <taxon>Alteromonadales</taxon>
        <taxon>Alteromonadaceae</taxon>
        <taxon>Alteromonas/Salinimonas group</taxon>
        <taxon>Alteromonas</taxon>
    </lineage>
</organism>
<dbReference type="InterPro" id="IPR013088">
    <property type="entry name" value="Znf_NHR/GATA"/>
</dbReference>
<feature type="binding site" evidence="3">
    <location>
        <position position="5"/>
    </location>
    <ligand>
        <name>Zn(2+)</name>
        <dbReference type="ChEBI" id="CHEBI:29105"/>
    </ligand>
</feature>
<sequence>MKVKCPTCQTDVNWEEKSEFRPFCCKRCQMIDLGDWATESNAIAGKPATNTNDAIAVDVEEIEALLAKQSDSFFTH</sequence>
<dbReference type="InterPro" id="IPR005584">
    <property type="entry name" value="DNA_gyrase_inhibitor_YacG"/>
</dbReference>
<evidence type="ECO:0000256" key="1">
    <source>
        <dbReference type="ARBA" id="ARBA00022723"/>
    </source>
</evidence>
<reference evidence="4 5" key="1">
    <citation type="submission" date="2020-03" db="EMBL/GenBank/DDBJ databases">
        <title>Alteromonas ponticola sp. nov., isolated from seawater.</title>
        <authorList>
            <person name="Yoon J.-H."/>
            <person name="Kim Y.-O."/>
        </authorList>
    </citation>
    <scope>NUCLEOTIDE SEQUENCE [LARGE SCALE GENOMIC DNA]</scope>
    <source>
        <strain evidence="4 5">MYP5</strain>
    </source>
</reference>
<dbReference type="EMBL" id="JAATNW010000002">
    <property type="protein sequence ID" value="NMH59202.1"/>
    <property type="molecule type" value="Genomic_DNA"/>
</dbReference>
<keyword evidence="1 3" id="KW-0479">Metal-binding</keyword>
<accession>A0ABX1R157</accession>
<dbReference type="Pfam" id="PF03884">
    <property type="entry name" value="YacG"/>
    <property type="match status" value="1"/>
</dbReference>
<comment type="similarity">
    <text evidence="3">Belongs to the DNA gyrase inhibitor YacG family.</text>
</comment>
<dbReference type="Gene3D" id="3.30.50.10">
    <property type="entry name" value="Erythroid Transcription Factor GATA-1, subunit A"/>
    <property type="match status" value="1"/>
</dbReference>
<proteinExistence type="inferred from homology"/>
<feature type="binding site" evidence="3">
    <location>
        <position position="8"/>
    </location>
    <ligand>
        <name>Zn(2+)</name>
        <dbReference type="ChEBI" id="CHEBI:29105"/>
    </ligand>
</feature>
<dbReference type="NCBIfam" id="NF001638">
    <property type="entry name" value="PRK00418.1"/>
    <property type="match status" value="1"/>
</dbReference>
<feature type="binding site" evidence="3">
    <location>
        <position position="24"/>
    </location>
    <ligand>
        <name>Zn(2+)</name>
        <dbReference type="ChEBI" id="CHEBI:29105"/>
    </ligand>
</feature>
<comment type="function">
    <text evidence="3">Inhibits all the catalytic activities of DNA gyrase by preventing its interaction with DNA. Acts by binding directly to the C-terminal domain of GyrB, which probably disrupts DNA binding by the gyrase.</text>
</comment>
<keyword evidence="5" id="KW-1185">Reference proteome</keyword>
<dbReference type="Proteomes" id="UP000709336">
    <property type="component" value="Unassembled WGS sequence"/>
</dbReference>
<evidence type="ECO:0000256" key="2">
    <source>
        <dbReference type="ARBA" id="ARBA00022833"/>
    </source>
</evidence>
<dbReference type="RefSeq" id="WP_169209766.1">
    <property type="nucleotide sequence ID" value="NZ_JAATNW010000002.1"/>
</dbReference>
<dbReference type="PANTHER" id="PTHR36150:SF1">
    <property type="entry name" value="DNA GYRASE INHIBITOR YACG"/>
    <property type="match status" value="1"/>
</dbReference>
<gene>
    <name evidence="3 4" type="primary">yacG</name>
    <name evidence="4" type="ORF">HCJ96_04110</name>
</gene>
<dbReference type="PANTHER" id="PTHR36150">
    <property type="entry name" value="DNA GYRASE INHIBITOR YACG"/>
    <property type="match status" value="1"/>
</dbReference>
<keyword evidence="2 3" id="KW-0862">Zinc</keyword>
<dbReference type="SUPFAM" id="SSF57716">
    <property type="entry name" value="Glucocorticoid receptor-like (DNA-binding domain)"/>
    <property type="match status" value="1"/>
</dbReference>
<protein>
    <recommendedName>
        <fullName evidence="3">DNA gyrase inhibitor YacG</fullName>
    </recommendedName>
</protein>
<comment type="subunit">
    <text evidence="3">Interacts with GyrB.</text>
</comment>
<comment type="caution">
    <text evidence="4">The sequence shown here is derived from an EMBL/GenBank/DDBJ whole genome shotgun (WGS) entry which is preliminary data.</text>
</comment>
<feature type="binding site" evidence="3">
    <location>
        <position position="28"/>
    </location>
    <ligand>
        <name>Zn(2+)</name>
        <dbReference type="ChEBI" id="CHEBI:29105"/>
    </ligand>
</feature>
<evidence type="ECO:0000256" key="3">
    <source>
        <dbReference type="HAMAP-Rule" id="MF_00649"/>
    </source>
</evidence>
<dbReference type="HAMAP" id="MF_00649">
    <property type="entry name" value="DNA_gyrase_inhibitor_YacG"/>
    <property type="match status" value="1"/>
</dbReference>
<name>A0ABX1R157_9ALTE</name>
<comment type="cofactor">
    <cofactor evidence="3">
        <name>Zn(2+)</name>
        <dbReference type="ChEBI" id="CHEBI:29105"/>
    </cofactor>
    <text evidence="3">Binds 1 zinc ion.</text>
</comment>